<keyword evidence="1" id="KW-0732">Signal</keyword>
<dbReference type="Pfam" id="PF03544">
    <property type="entry name" value="TonB_C"/>
    <property type="match status" value="1"/>
</dbReference>
<gene>
    <name evidence="3" type="ORF">ACFSYS_16360</name>
</gene>
<organism evidence="3 4">
    <name type="scientific">Christiangramia antarctica</name>
    <dbReference type="NCBI Taxonomy" id="2058158"/>
    <lineage>
        <taxon>Bacteria</taxon>
        <taxon>Pseudomonadati</taxon>
        <taxon>Bacteroidota</taxon>
        <taxon>Flavobacteriia</taxon>
        <taxon>Flavobacteriales</taxon>
        <taxon>Flavobacteriaceae</taxon>
        <taxon>Christiangramia</taxon>
    </lineage>
</organism>
<reference evidence="4" key="1">
    <citation type="journal article" date="2019" name="Int. J. Syst. Evol. Microbiol.">
        <title>The Global Catalogue of Microorganisms (GCM) 10K type strain sequencing project: providing services to taxonomists for standard genome sequencing and annotation.</title>
        <authorList>
            <consortium name="The Broad Institute Genomics Platform"/>
            <consortium name="The Broad Institute Genome Sequencing Center for Infectious Disease"/>
            <person name="Wu L."/>
            <person name="Ma J."/>
        </authorList>
    </citation>
    <scope>NUCLEOTIDE SEQUENCE [LARGE SCALE GENOMIC DNA]</scope>
    <source>
        <strain evidence="4">KCTC 52925</strain>
    </source>
</reference>
<dbReference type="SUPFAM" id="SSF74653">
    <property type="entry name" value="TolA/TonB C-terminal domain"/>
    <property type="match status" value="1"/>
</dbReference>
<keyword evidence="4" id="KW-1185">Reference proteome</keyword>
<feature type="signal peptide" evidence="1">
    <location>
        <begin position="1"/>
        <end position="19"/>
    </location>
</feature>
<evidence type="ECO:0000313" key="3">
    <source>
        <dbReference type="EMBL" id="MFD2834866.1"/>
    </source>
</evidence>
<evidence type="ECO:0000256" key="1">
    <source>
        <dbReference type="SAM" id="SignalP"/>
    </source>
</evidence>
<protein>
    <submittedName>
        <fullName evidence="3">Energy transducer TonB</fullName>
    </submittedName>
</protein>
<feature type="domain" description="TonB C-terminal" evidence="2">
    <location>
        <begin position="68"/>
        <end position="131"/>
    </location>
</feature>
<dbReference type="EMBL" id="JBHUOJ010000037">
    <property type="protein sequence ID" value="MFD2834866.1"/>
    <property type="molecule type" value="Genomic_DNA"/>
</dbReference>
<dbReference type="RefSeq" id="WP_251740010.1">
    <property type="nucleotide sequence ID" value="NZ_JBHUOJ010000037.1"/>
</dbReference>
<dbReference type="Proteomes" id="UP001597438">
    <property type="component" value="Unassembled WGS sequence"/>
</dbReference>
<dbReference type="InterPro" id="IPR037682">
    <property type="entry name" value="TonB_C"/>
</dbReference>
<name>A0ABW5XAY2_9FLAO</name>
<sequence length="255" mass="29217">MKYCLSFLFSLFLSVFVTAQDAELIENVDEAPLFKSCKNAKNSKECFKNEITLYILKNLDLNKISESNSGTAYAQFIVNSEGKIDDVQVRSNVEALKNATRELIQQMKIEEPAYKNGEPVAIKYTVPIRFKSNQFSSYDDFYAEEAGKKKVLSFEKVAKLPVIDNCSKMNCLKDLIENQTLEKLKAKGYSKKQLNEVRFTFMIDPEGRMQHLLVRTLPAKFQNEIKEILGNLEIQQPAKDKNGKPTAVRYSYNFD</sequence>
<evidence type="ECO:0000259" key="2">
    <source>
        <dbReference type="Pfam" id="PF03544"/>
    </source>
</evidence>
<accession>A0ABW5XAY2</accession>
<comment type="caution">
    <text evidence="3">The sequence shown here is derived from an EMBL/GenBank/DDBJ whole genome shotgun (WGS) entry which is preliminary data.</text>
</comment>
<proteinExistence type="predicted"/>
<evidence type="ECO:0000313" key="4">
    <source>
        <dbReference type="Proteomes" id="UP001597438"/>
    </source>
</evidence>
<feature type="chain" id="PRO_5046126694" evidence="1">
    <location>
        <begin position="20"/>
        <end position="255"/>
    </location>
</feature>
<dbReference type="Gene3D" id="3.30.1150.10">
    <property type="match status" value="1"/>
</dbReference>